<proteinExistence type="predicted"/>
<dbReference type="CDD" id="cd00093">
    <property type="entry name" value="HTH_XRE"/>
    <property type="match status" value="1"/>
</dbReference>
<evidence type="ECO:0000313" key="2">
    <source>
        <dbReference type="EMBL" id="EPC09192.1"/>
    </source>
</evidence>
<organism evidence="2 3">
    <name type="scientific">Fusobacterium ulcerans 12-1B</name>
    <dbReference type="NCBI Taxonomy" id="457404"/>
    <lineage>
        <taxon>Bacteria</taxon>
        <taxon>Fusobacteriati</taxon>
        <taxon>Fusobacteriota</taxon>
        <taxon>Fusobacteriia</taxon>
        <taxon>Fusobacteriales</taxon>
        <taxon>Fusobacteriaceae</taxon>
        <taxon>Fusobacterium</taxon>
    </lineage>
</organism>
<evidence type="ECO:0000313" key="3">
    <source>
        <dbReference type="Proteomes" id="UP000003233"/>
    </source>
</evidence>
<dbReference type="InterPro" id="IPR010982">
    <property type="entry name" value="Lambda_DNA-bd_dom_sf"/>
</dbReference>
<evidence type="ECO:0000259" key="1">
    <source>
        <dbReference type="PROSITE" id="PS50943"/>
    </source>
</evidence>
<keyword evidence="3" id="KW-1185">Reference proteome</keyword>
<dbReference type="RefSeq" id="WP_016361699.1">
    <property type="nucleotide sequence ID" value="NZ_KE161007.1"/>
</dbReference>
<dbReference type="SUPFAM" id="SSF47413">
    <property type="entry name" value="lambda repressor-like DNA-binding domains"/>
    <property type="match status" value="1"/>
</dbReference>
<comment type="caution">
    <text evidence="2">The sequence shown here is derived from an EMBL/GenBank/DDBJ whole genome shotgun (WGS) entry which is preliminary data.</text>
</comment>
<protein>
    <recommendedName>
        <fullName evidence="1">HTH cro/C1-type domain-containing protein</fullName>
    </recommendedName>
</protein>
<name>S2KYM8_9FUSO</name>
<gene>
    <name evidence="2" type="ORF">HMPREF0402_04106</name>
</gene>
<dbReference type="GO" id="GO:0003677">
    <property type="term" value="F:DNA binding"/>
    <property type="evidence" value="ECO:0007669"/>
    <property type="project" value="InterPro"/>
</dbReference>
<sequence length="90" mass="10964">MSKWTMIYDECYQEIIQEIKKTREERYTQREFSKKLGMSQKTISCYENCRSEMNIKLLIEICQILDINFMRIIEIFFKTYAKKGKTAIKK</sequence>
<dbReference type="EMBL" id="AGWJ02000002">
    <property type="protein sequence ID" value="EPC09192.1"/>
    <property type="molecule type" value="Genomic_DNA"/>
</dbReference>
<dbReference type="HOGENOM" id="CLU_2436561_0_0_0"/>
<dbReference type="Gene3D" id="1.10.260.40">
    <property type="entry name" value="lambda repressor-like DNA-binding domains"/>
    <property type="match status" value="1"/>
</dbReference>
<dbReference type="SMART" id="SM00530">
    <property type="entry name" value="HTH_XRE"/>
    <property type="match status" value="1"/>
</dbReference>
<dbReference type="Proteomes" id="UP000003233">
    <property type="component" value="Unassembled WGS sequence"/>
</dbReference>
<dbReference type="Pfam" id="PF01381">
    <property type="entry name" value="HTH_3"/>
    <property type="match status" value="1"/>
</dbReference>
<dbReference type="AlphaFoldDB" id="S2KYM8"/>
<accession>S2KYM8</accession>
<dbReference type="PATRIC" id="fig|457404.5.peg.657"/>
<reference evidence="2 3" key="1">
    <citation type="submission" date="2012-07" db="EMBL/GenBank/DDBJ databases">
        <title>The Genome Sequence of Fusobacterium ulcerans 12_1B.</title>
        <authorList>
            <consortium name="The Broad Institute Genome Sequencing Platform"/>
            <person name="Earl A."/>
            <person name="Ward D."/>
            <person name="Feldgarden M."/>
            <person name="Gevers D."/>
            <person name="Strauss J."/>
            <person name="Ambrose C.E."/>
            <person name="Allen-Vercoe E."/>
            <person name="Walker B."/>
            <person name="Young S.K."/>
            <person name="Zeng Q."/>
            <person name="Gargeya S."/>
            <person name="Fitzgerald M."/>
            <person name="Haas B."/>
            <person name="Abouelleil A."/>
            <person name="Alvarado L."/>
            <person name="Arachchi H.M."/>
            <person name="Berlin A.M."/>
            <person name="Chapman S.B."/>
            <person name="Goldberg J."/>
            <person name="Griggs A."/>
            <person name="Gujja S."/>
            <person name="Hansen M."/>
            <person name="Howarth C."/>
            <person name="Imamovic A."/>
            <person name="Larimer J."/>
            <person name="McCowen C."/>
            <person name="Montmayeur A."/>
            <person name="Murphy C."/>
            <person name="Neiman D."/>
            <person name="Pearson M."/>
            <person name="Priest M."/>
            <person name="Roberts A."/>
            <person name="Saif S."/>
            <person name="Shea T."/>
            <person name="Sisk P."/>
            <person name="Sykes S."/>
            <person name="Wortman J."/>
            <person name="Nusbaum C."/>
            <person name="Birren B."/>
        </authorList>
    </citation>
    <scope>NUCLEOTIDE SEQUENCE [LARGE SCALE GENOMIC DNA]</scope>
    <source>
        <strain evidence="2 3">12_1B</strain>
    </source>
</reference>
<dbReference type="PROSITE" id="PS50943">
    <property type="entry name" value="HTH_CROC1"/>
    <property type="match status" value="1"/>
</dbReference>
<dbReference type="InterPro" id="IPR001387">
    <property type="entry name" value="Cro/C1-type_HTH"/>
</dbReference>
<feature type="domain" description="HTH cro/C1-type" evidence="1">
    <location>
        <begin position="19"/>
        <end position="72"/>
    </location>
</feature>